<organism evidence="4 5">
    <name type="scientific">Simiduia curdlanivorans</name>
    <dbReference type="NCBI Taxonomy" id="1492769"/>
    <lineage>
        <taxon>Bacteria</taxon>
        <taxon>Pseudomonadati</taxon>
        <taxon>Pseudomonadota</taxon>
        <taxon>Gammaproteobacteria</taxon>
        <taxon>Cellvibrionales</taxon>
        <taxon>Cellvibrionaceae</taxon>
        <taxon>Simiduia</taxon>
    </lineage>
</organism>
<sequence>MSSLLRQPNAAEVEKHRLHAAGQVLQEQASYNIERRFAGRVAASQDADVGFELAGRVSQLLVNDGDRVQAGQVLAKLDTELLVAERAQLLAQLDDTKARQLLNSANIKRHQSLQASGFASQQRLDELETEQKTLTASLDALRANLDSVDSRLRKANLKAPYSGVVARRFVDQGMVVNAGSPVLRLQESGAMEAAIGVPVTFALNLSAGQLVPLSLRGKTLEARIITVGSDVSPVTNTVNVRLLLPQNTLAFNGDLIQLIMTEPVQKTGFWIAADAITDGVRGRWTVYVLVKDTDDMYRVEARDIQIEHTLGDRMFASGALSDGELIVANGVHRVVPGQQVHLSLMPAADDGSATSVVSEGQP</sequence>
<comment type="caution">
    <text evidence="4">The sequence shown here is derived from an EMBL/GenBank/DDBJ whole genome shotgun (WGS) entry which is preliminary data.</text>
</comment>
<dbReference type="Pfam" id="PF25917">
    <property type="entry name" value="BSH_RND"/>
    <property type="match status" value="1"/>
</dbReference>
<comment type="similarity">
    <text evidence="1">Belongs to the membrane fusion protein (MFP) (TC 8.A.1) family.</text>
</comment>
<dbReference type="Gene3D" id="2.40.420.20">
    <property type="match status" value="1"/>
</dbReference>
<dbReference type="InterPro" id="IPR006143">
    <property type="entry name" value="RND_pump_MFP"/>
</dbReference>
<keyword evidence="2" id="KW-0175">Coiled coil</keyword>
<dbReference type="Proteomes" id="UP001595840">
    <property type="component" value="Unassembled WGS sequence"/>
</dbReference>
<evidence type="ECO:0000313" key="5">
    <source>
        <dbReference type="Proteomes" id="UP001595840"/>
    </source>
</evidence>
<evidence type="ECO:0000313" key="4">
    <source>
        <dbReference type="EMBL" id="MFC4363531.1"/>
    </source>
</evidence>
<reference evidence="5" key="1">
    <citation type="journal article" date="2019" name="Int. J. Syst. Evol. Microbiol.">
        <title>The Global Catalogue of Microorganisms (GCM) 10K type strain sequencing project: providing services to taxonomists for standard genome sequencing and annotation.</title>
        <authorList>
            <consortium name="The Broad Institute Genomics Platform"/>
            <consortium name="The Broad Institute Genome Sequencing Center for Infectious Disease"/>
            <person name="Wu L."/>
            <person name="Ma J."/>
        </authorList>
    </citation>
    <scope>NUCLEOTIDE SEQUENCE [LARGE SCALE GENOMIC DNA]</scope>
    <source>
        <strain evidence="5">CECT 8570</strain>
    </source>
</reference>
<evidence type="ECO:0000256" key="2">
    <source>
        <dbReference type="SAM" id="Coils"/>
    </source>
</evidence>
<dbReference type="EMBL" id="JBHSCX010000020">
    <property type="protein sequence ID" value="MFC4363531.1"/>
    <property type="molecule type" value="Genomic_DNA"/>
</dbReference>
<dbReference type="Gene3D" id="2.40.50.100">
    <property type="match status" value="1"/>
</dbReference>
<evidence type="ECO:0000259" key="3">
    <source>
        <dbReference type="Pfam" id="PF25917"/>
    </source>
</evidence>
<accession>A0ABV8V6J2</accession>
<feature type="domain" description="Multidrug resistance protein MdtA-like barrel-sandwich hybrid" evidence="3">
    <location>
        <begin position="47"/>
        <end position="181"/>
    </location>
</feature>
<proteinExistence type="inferred from homology"/>
<dbReference type="NCBIfam" id="TIGR01730">
    <property type="entry name" value="RND_mfp"/>
    <property type="match status" value="1"/>
</dbReference>
<name>A0ABV8V6J2_9GAMM</name>
<dbReference type="SUPFAM" id="SSF111369">
    <property type="entry name" value="HlyD-like secretion proteins"/>
    <property type="match status" value="1"/>
</dbReference>
<dbReference type="Gene3D" id="1.10.287.470">
    <property type="entry name" value="Helix hairpin bin"/>
    <property type="match status" value="1"/>
</dbReference>
<gene>
    <name evidence="4" type="ORF">ACFOX3_14545</name>
</gene>
<dbReference type="Gene3D" id="2.40.30.170">
    <property type="match status" value="1"/>
</dbReference>
<protein>
    <submittedName>
        <fullName evidence="4">Efflux RND transporter periplasmic adaptor subunit</fullName>
    </submittedName>
</protein>
<dbReference type="RefSeq" id="WP_290261417.1">
    <property type="nucleotide sequence ID" value="NZ_JAUFQG010000004.1"/>
</dbReference>
<keyword evidence="5" id="KW-1185">Reference proteome</keyword>
<feature type="coiled-coil region" evidence="2">
    <location>
        <begin position="124"/>
        <end position="158"/>
    </location>
</feature>
<dbReference type="PANTHER" id="PTHR30469">
    <property type="entry name" value="MULTIDRUG RESISTANCE PROTEIN MDTA"/>
    <property type="match status" value="1"/>
</dbReference>
<evidence type="ECO:0000256" key="1">
    <source>
        <dbReference type="ARBA" id="ARBA00009477"/>
    </source>
</evidence>
<dbReference type="InterPro" id="IPR058625">
    <property type="entry name" value="MdtA-like_BSH"/>
</dbReference>
<dbReference type="PANTHER" id="PTHR30469:SF11">
    <property type="entry name" value="BLL4320 PROTEIN"/>
    <property type="match status" value="1"/>
</dbReference>